<evidence type="ECO:0000256" key="8">
    <source>
        <dbReference type="HAMAP-Rule" id="MF_03125"/>
    </source>
</evidence>
<dbReference type="Gene3D" id="3.40.440.10">
    <property type="entry name" value="Adenylosuccinate Synthetase, subunit A, domain 1"/>
    <property type="match status" value="1"/>
</dbReference>
<comment type="subcellular location">
    <subcellularLocation>
        <location evidence="8">Cytoplasm</location>
    </subcellularLocation>
</comment>
<dbReference type="CDD" id="cd03108">
    <property type="entry name" value="AdSS"/>
    <property type="match status" value="1"/>
</dbReference>
<feature type="binding site" evidence="8">
    <location>
        <begin position="50"/>
        <end position="56"/>
    </location>
    <ligand>
        <name>GTP</name>
        <dbReference type="ChEBI" id="CHEBI:37565"/>
    </ligand>
</feature>
<evidence type="ECO:0000256" key="1">
    <source>
        <dbReference type="ARBA" id="ARBA00011738"/>
    </source>
</evidence>
<feature type="active site" description="Proton acceptor" evidence="8">
    <location>
        <position position="51"/>
    </location>
</feature>
<keyword evidence="5 8" id="KW-0658">Purine biosynthesis</keyword>
<evidence type="ECO:0000256" key="2">
    <source>
        <dbReference type="ARBA" id="ARBA00022598"/>
    </source>
</evidence>
<comment type="subunit">
    <text evidence="1 8">Homodimer.</text>
</comment>
<dbReference type="InterPro" id="IPR042111">
    <property type="entry name" value="Adenylosuccinate_synth_dom3"/>
</dbReference>
<feature type="binding site" evidence="8">
    <location>
        <begin position="51"/>
        <end position="54"/>
    </location>
    <ligand>
        <name>IMP</name>
        <dbReference type="ChEBI" id="CHEBI:58053"/>
    </ligand>
</feature>
<dbReference type="GO" id="GO:0000287">
    <property type="term" value="F:magnesium ion binding"/>
    <property type="evidence" value="ECO:0007669"/>
    <property type="project" value="UniProtKB-UniRule"/>
</dbReference>
<feature type="binding site" evidence="8">
    <location>
        <position position="353"/>
    </location>
    <ligand>
        <name>IMP</name>
        <dbReference type="ChEBI" id="CHEBI:58053"/>
    </ligand>
</feature>
<dbReference type="EMBL" id="HBHK01012718">
    <property type="protein sequence ID" value="CAD9683251.1"/>
    <property type="molecule type" value="Transcribed_RNA"/>
</dbReference>
<comment type="function">
    <text evidence="9">Plays an important role in the de novo pathway of purine nucleotide biosynthesis.</text>
</comment>
<dbReference type="NCBIfam" id="NF002223">
    <property type="entry name" value="PRK01117.1"/>
    <property type="match status" value="1"/>
</dbReference>
<dbReference type="SMART" id="SM00788">
    <property type="entry name" value="Adenylsucc_synt"/>
    <property type="match status" value="1"/>
</dbReference>
<evidence type="ECO:0000256" key="5">
    <source>
        <dbReference type="ARBA" id="ARBA00022755"/>
    </source>
</evidence>
<dbReference type="GO" id="GO:0004019">
    <property type="term" value="F:adenylosuccinate synthase activity"/>
    <property type="evidence" value="ECO:0007669"/>
    <property type="project" value="UniProtKB-UniRule"/>
</dbReference>
<feature type="binding site" evidence="8">
    <location>
        <position position="167"/>
    </location>
    <ligand>
        <name>IMP</name>
        <dbReference type="ChEBI" id="CHEBI:58053"/>
    </ligand>
</feature>
<feature type="binding site" evidence="8">
    <location>
        <position position="260"/>
    </location>
    <ligand>
        <name>IMP</name>
        <dbReference type="ChEBI" id="CHEBI:58053"/>
    </ligand>
</feature>
<proteinExistence type="inferred from homology"/>
<dbReference type="InterPro" id="IPR018220">
    <property type="entry name" value="Adenylosuccin_syn_GTP-bd"/>
</dbReference>
<dbReference type="GO" id="GO:0044208">
    <property type="term" value="P:'de novo' AMP biosynthetic process"/>
    <property type="evidence" value="ECO:0007669"/>
    <property type="project" value="UniProtKB-UniRule"/>
</dbReference>
<dbReference type="Pfam" id="PF00709">
    <property type="entry name" value="Adenylsucc_synt"/>
    <property type="match status" value="1"/>
</dbReference>
<feature type="binding site" evidence="8">
    <location>
        <begin position="467"/>
        <end position="469"/>
    </location>
    <ligand>
        <name>GTP</name>
        <dbReference type="ChEBI" id="CHEBI:37565"/>
    </ligand>
</feature>
<comment type="pathway">
    <text evidence="8 9">Purine metabolism; AMP biosynthesis via de novo pathway; AMP from IMP: step 1/2.</text>
</comment>
<feature type="binding site" evidence="8">
    <location>
        <position position="51"/>
    </location>
    <ligand>
        <name>Mg(2+)</name>
        <dbReference type="ChEBI" id="CHEBI:18420"/>
    </ligand>
</feature>
<dbReference type="InterPro" id="IPR042109">
    <property type="entry name" value="Adenylosuccinate_synth_dom1"/>
</dbReference>
<feature type="binding site" evidence="8">
    <location>
        <begin position="76"/>
        <end position="79"/>
    </location>
    <ligand>
        <name>IMP</name>
        <dbReference type="ChEBI" id="CHEBI:58053"/>
    </ligand>
</feature>
<dbReference type="InterPro" id="IPR042110">
    <property type="entry name" value="Adenylosuccinate_synth_dom2"/>
</dbReference>
<feature type="binding site" evidence="8">
    <location>
        <begin position="381"/>
        <end position="383"/>
    </location>
    <ligand>
        <name>GTP</name>
        <dbReference type="ChEBI" id="CHEBI:37565"/>
    </ligand>
</feature>
<dbReference type="EC" id="6.3.4.4" evidence="8 9"/>
<feature type="binding site" evidence="8">
    <location>
        <position position="355"/>
    </location>
    <ligand>
        <name>GTP</name>
        <dbReference type="ChEBI" id="CHEBI:37565"/>
    </ligand>
</feature>
<comment type="catalytic activity">
    <reaction evidence="8 9">
        <text>IMP + L-aspartate + GTP = N(6)-(1,2-dicarboxyethyl)-AMP + GDP + phosphate + 2 H(+)</text>
        <dbReference type="Rhea" id="RHEA:15753"/>
        <dbReference type="ChEBI" id="CHEBI:15378"/>
        <dbReference type="ChEBI" id="CHEBI:29991"/>
        <dbReference type="ChEBI" id="CHEBI:37565"/>
        <dbReference type="ChEBI" id="CHEBI:43474"/>
        <dbReference type="ChEBI" id="CHEBI:57567"/>
        <dbReference type="ChEBI" id="CHEBI:58053"/>
        <dbReference type="ChEBI" id="CHEBI:58189"/>
        <dbReference type="EC" id="6.3.4.4"/>
    </reaction>
</comment>
<feature type="binding site" evidence="8">
    <location>
        <begin position="349"/>
        <end position="355"/>
    </location>
    <ligand>
        <name>substrate</name>
    </ligand>
</feature>
<feature type="binding site" evidence="8">
    <location>
        <position position="275"/>
    </location>
    <ligand>
        <name>IMP</name>
        <dbReference type="ChEBI" id="CHEBI:58053"/>
    </ligand>
</feature>
<name>A0A7S2WFC9_9STRA</name>
<dbReference type="SUPFAM" id="SSF52540">
    <property type="entry name" value="P-loop containing nucleoside triphosphate hydrolases"/>
    <property type="match status" value="1"/>
</dbReference>
<dbReference type="Gene3D" id="1.10.300.10">
    <property type="entry name" value="Adenylosuccinate Synthetase, subunit A, domain 2"/>
    <property type="match status" value="1"/>
</dbReference>
<protein>
    <recommendedName>
        <fullName evidence="8 9">Adenylosuccinate synthetase</fullName>
        <shortName evidence="8">AMPSase</shortName>
        <shortName evidence="8">AdSS</shortName>
        <ecNumber evidence="8 9">6.3.4.4</ecNumber>
    </recommendedName>
    <alternativeName>
        <fullName evidence="8">IMP--aspartate ligase</fullName>
    </alternativeName>
</protein>
<dbReference type="HAMAP" id="MF_00011">
    <property type="entry name" value="Adenylosucc_synth"/>
    <property type="match status" value="1"/>
</dbReference>
<keyword evidence="8" id="KW-0963">Cytoplasm</keyword>
<dbReference type="InterPro" id="IPR001114">
    <property type="entry name" value="Adenylosuccinate_synthetase"/>
</dbReference>
<feature type="active site" description="Proton donor" evidence="8">
    <location>
        <position position="79"/>
    </location>
</feature>
<keyword evidence="2 8" id="KW-0436">Ligase</keyword>
<dbReference type="UniPathway" id="UPA00075">
    <property type="reaction ID" value="UER00335"/>
</dbReference>
<dbReference type="GO" id="GO:0005737">
    <property type="term" value="C:cytoplasm"/>
    <property type="evidence" value="ECO:0007669"/>
    <property type="project" value="UniProtKB-SubCell"/>
</dbReference>
<dbReference type="GO" id="GO:0046040">
    <property type="term" value="P:IMP metabolic process"/>
    <property type="evidence" value="ECO:0007669"/>
    <property type="project" value="TreeGrafter"/>
</dbReference>
<dbReference type="AlphaFoldDB" id="A0A7S2WFC9"/>
<evidence type="ECO:0000256" key="4">
    <source>
        <dbReference type="ARBA" id="ARBA00022741"/>
    </source>
</evidence>
<feature type="binding site" evidence="8">
    <location>
        <position position="181"/>
    </location>
    <ligand>
        <name>IMP</name>
        <dbReference type="ChEBI" id="CHEBI:58053"/>
        <note>ligand shared between dimeric partners</note>
    </ligand>
</feature>
<dbReference type="PANTHER" id="PTHR11846:SF0">
    <property type="entry name" value="ADENYLOSUCCINATE SYNTHETASE"/>
    <property type="match status" value="1"/>
</dbReference>
<dbReference type="FunFam" id="3.90.170.10:FF:000001">
    <property type="entry name" value="Adenylosuccinate synthetase"/>
    <property type="match status" value="1"/>
</dbReference>
<reference evidence="10" key="1">
    <citation type="submission" date="2021-01" db="EMBL/GenBank/DDBJ databases">
        <authorList>
            <person name="Corre E."/>
            <person name="Pelletier E."/>
            <person name="Niang G."/>
            <person name="Scheremetjew M."/>
            <person name="Finn R."/>
            <person name="Kale V."/>
            <person name="Holt S."/>
            <person name="Cochrane G."/>
            <person name="Meng A."/>
            <person name="Brown T."/>
            <person name="Cohen L."/>
        </authorList>
    </citation>
    <scope>NUCLEOTIDE SEQUENCE</scope>
    <source>
        <strain evidence="10">NY070348D</strain>
    </source>
</reference>
<comment type="cofactor">
    <cofactor evidence="8">
        <name>Mg(2+)</name>
        <dbReference type="ChEBI" id="CHEBI:18420"/>
    </cofactor>
    <text evidence="8">Binds 1 Mg(2+) ion per subunit.</text>
</comment>
<organism evidence="10">
    <name type="scientific">Mucochytrium quahogii</name>
    <dbReference type="NCBI Taxonomy" id="96639"/>
    <lineage>
        <taxon>Eukaryota</taxon>
        <taxon>Sar</taxon>
        <taxon>Stramenopiles</taxon>
        <taxon>Bigyra</taxon>
        <taxon>Labyrinthulomycetes</taxon>
        <taxon>Thraustochytrida</taxon>
        <taxon>Thraustochytriidae</taxon>
        <taxon>Mucochytrium</taxon>
    </lineage>
</organism>
<sequence>MLVGWYLGVYKMALRRVGVRHMSSRVSREDISIRNGLGSQVATVLGAQWGDEGKGKLADVLQKHYDISARFAGGSNAGHTLVVNGKKFAFHLLPCGLVYPHTVNVLGNGVVCYLPSIFEELEPVHEAGIDTKGRLKISDRCHLLFDFHKQVDGLLEARRSGSLLGTTKQGVGPGYTSKATRNGVRAGMLKEDWSVFENAYTQLAEATEIMYDIEVDKKGELERIKEMRAKILEDDMIIDSVYYLNNAYKQGKRILAEGANACLLDLDFGTYPFVTSSTTTAGGLATGLGLSPDKLDCAIGVVKAYTTRVGWGPFPTELTDSTCGGEVPDGAPGTEIGAHLQKVGAEIGVTTKRKRRCGWFDAPLMQYSVMVNNYTSLNLTKLDVLDDLEEVKIAVAYKKKSTGETLPAGQMPSTIEGLIDIEVVYETMPGWKESIVNARKFEELPVNCQNYVNRIEELLECPITWIGVGPGREEMATKGF</sequence>
<keyword evidence="6 8" id="KW-0460">Magnesium</keyword>
<feature type="binding site" evidence="8">
    <location>
        <begin position="78"/>
        <end position="80"/>
    </location>
    <ligand>
        <name>GTP</name>
        <dbReference type="ChEBI" id="CHEBI:37565"/>
    </ligand>
</feature>
<keyword evidence="7 8" id="KW-0342">GTP-binding</keyword>
<dbReference type="NCBIfam" id="TIGR00184">
    <property type="entry name" value="purA"/>
    <property type="match status" value="1"/>
</dbReference>
<keyword evidence="3 8" id="KW-0479">Metal-binding</keyword>
<evidence type="ECO:0000256" key="7">
    <source>
        <dbReference type="ARBA" id="ARBA00023134"/>
    </source>
</evidence>
<evidence type="ECO:0000256" key="3">
    <source>
        <dbReference type="ARBA" id="ARBA00022723"/>
    </source>
</evidence>
<evidence type="ECO:0000256" key="6">
    <source>
        <dbReference type="ARBA" id="ARBA00022842"/>
    </source>
</evidence>
<gene>
    <name evidence="10" type="ORF">QSP1433_LOCUS8008</name>
</gene>
<feature type="binding site" evidence="8">
    <location>
        <position position="78"/>
    </location>
    <ligand>
        <name>Mg(2+)</name>
        <dbReference type="ChEBI" id="CHEBI:18420"/>
    </ligand>
</feature>
<dbReference type="InterPro" id="IPR027417">
    <property type="entry name" value="P-loop_NTPase"/>
</dbReference>
<evidence type="ECO:0000313" key="10">
    <source>
        <dbReference type="EMBL" id="CAD9683251.1"/>
    </source>
</evidence>
<evidence type="ECO:0000256" key="9">
    <source>
        <dbReference type="RuleBase" id="RU000520"/>
    </source>
</evidence>
<comment type="similarity">
    <text evidence="8 9">Belongs to the adenylosuccinate synthetase family.</text>
</comment>
<dbReference type="GO" id="GO:0005525">
    <property type="term" value="F:GTP binding"/>
    <property type="evidence" value="ECO:0007669"/>
    <property type="project" value="UniProtKB-UniRule"/>
</dbReference>
<comment type="function">
    <text evidence="8">Plays an important role in the de novo pathway and in the salvage pathway of purine nucleotide biosynthesis. Catalyzes the first commited step in the biosynthesis of AMP from IMP.</text>
</comment>
<keyword evidence="4 8" id="KW-0547">Nucleotide-binding</keyword>
<dbReference type="PROSITE" id="PS01266">
    <property type="entry name" value="ADENYLOSUCCIN_SYN_1"/>
    <property type="match status" value="1"/>
</dbReference>
<dbReference type="Gene3D" id="3.90.170.10">
    <property type="entry name" value="Adenylosuccinate Synthetase, subunit A, domain 3"/>
    <property type="match status" value="1"/>
</dbReference>
<dbReference type="PANTHER" id="PTHR11846">
    <property type="entry name" value="ADENYLOSUCCINATE SYNTHETASE"/>
    <property type="match status" value="1"/>
</dbReference>
<accession>A0A7S2WFC9</accession>